<dbReference type="EMBL" id="GU942988">
    <property type="protein sequence ID" value="ADD93585.1"/>
    <property type="molecule type" value="Genomic_DNA"/>
</dbReference>
<name>D6PCY4_9BACT</name>
<protein>
    <recommendedName>
        <fullName evidence="1">Phospholipid/glycerol acyltransferase domain-containing protein</fullName>
    </recommendedName>
</protein>
<dbReference type="Pfam" id="PF01553">
    <property type="entry name" value="Acyltransferase"/>
    <property type="match status" value="1"/>
</dbReference>
<evidence type="ECO:0000259" key="1">
    <source>
        <dbReference type="Pfam" id="PF01553"/>
    </source>
</evidence>
<dbReference type="AlphaFoldDB" id="D6PCY4"/>
<evidence type="ECO:0000313" key="2">
    <source>
        <dbReference type="EMBL" id="ADD93585.1"/>
    </source>
</evidence>
<dbReference type="InterPro" id="IPR002123">
    <property type="entry name" value="Plipid/glycerol_acylTrfase"/>
</dbReference>
<organism evidence="2">
    <name type="scientific">uncultured marine bacterium MedDCM-OCT-S04-C385</name>
    <dbReference type="NCBI Taxonomy" id="743055"/>
    <lineage>
        <taxon>Bacteria</taxon>
        <taxon>environmental samples</taxon>
    </lineage>
</organism>
<proteinExistence type="predicted"/>
<sequence length="109" mass="12882">MKYICNVEIEFKGFKDYLDGKFLFVSNHQSTLETLVLHHEFQPMSAITKKENLSVPVFGLGFRLLEPIYIERDMKLSSTKKIIREGIKKLKLDYLFYIFQKARGCQQEK</sequence>
<accession>D6PCY4</accession>
<feature type="domain" description="Phospholipid/glycerol acyltransferase" evidence="1">
    <location>
        <begin position="19"/>
        <end position="99"/>
    </location>
</feature>
<reference evidence="2" key="1">
    <citation type="journal article" date="2010" name="ISME J.">
        <title>Metagenome of the Mediterranean deep chlorophyll maximum studied by direct and fosmid library 454 pyrosequencing.</title>
        <authorList>
            <person name="Ghai R."/>
            <person name="Martin-Cuadrado A.B."/>
            <person name="Molto A.G."/>
            <person name="Heredia I.G."/>
            <person name="Cabrera R."/>
            <person name="Martin J."/>
            <person name="Verdu M."/>
            <person name="Deschamps P."/>
            <person name="Moreira D."/>
            <person name="Lopez-Garcia P."/>
            <person name="Mira A."/>
            <person name="Rodriguez-Valera F."/>
        </authorList>
    </citation>
    <scope>NUCLEOTIDE SEQUENCE</scope>
</reference>
<dbReference type="SUPFAM" id="SSF69593">
    <property type="entry name" value="Glycerol-3-phosphate (1)-acyltransferase"/>
    <property type="match status" value="1"/>
</dbReference>
<dbReference type="GO" id="GO:0016746">
    <property type="term" value="F:acyltransferase activity"/>
    <property type="evidence" value="ECO:0007669"/>
    <property type="project" value="InterPro"/>
</dbReference>